<name>A0AAV4D7Z8_9GAST</name>
<keyword evidence="2" id="KW-1185">Reference proteome</keyword>
<comment type="caution">
    <text evidence="1">The sequence shown here is derived from an EMBL/GenBank/DDBJ whole genome shotgun (WGS) entry which is preliminary data.</text>
</comment>
<organism evidence="1 2">
    <name type="scientific">Plakobranchus ocellatus</name>
    <dbReference type="NCBI Taxonomy" id="259542"/>
    <lineage>
        <taxon>Eukaryota</taxon>
        <taxon>Metazoa</taxon>
        <taxon>Spiralia</taxon>
        <taxon>Lophotrochozoa</taxon>
        <taxon>Mollusca</taxon>
        <taxon>Gastropoda</taxon>
        <taxon>Heterobranchia</taxon>
        <taxon>Euthyneura</taxon>
        <taxon>Panpulmonata</taxon>
        <taxon>Sacoglossa</taxon>
        <taxon>Placobranchoidea</taxon>
        <taxon>Plakobranchidae</taxon>
        <taxon>Plakobranchus</taxon>
    </lineage>
</organism>
<sequence>MASSIHTSRWGWYTSLNFVQALVDTYGYEVPHLPQDDGCPQFEPAAVGQQLLVLAVDDGSGVTICLNLLRVKERVIVGKIQILCQCDDPFSP</sequence>
<proteinExistence type="predicted"/>
<gene>
    <name evidence="1" type="ORF">PoB_006661500</name>
</gene>
<dbReference type="AlphaFoldDB" id="A0AAV4D7Z8"/>
<protein>
    <submittedName>
        <fullName evidence="1">Uncharacterized protein</fullName>
    </submittedName>
</protein>
<dbReference type="Proteomes" id="UP000735302">
    <property type="component" value="Unassembled WGS sequence"/>
</dbReference>
<evidence type="ECO:0000313" key="1">
    <source>
        <dbReference type="EMBL" id="GFO40110.1"/>
    </source>
</evidence>
<evidence type="ECO:0000313" key="2">
    <source>
        <dbReference type="Proteomes" id="UP000735302"/>
    </source>
</evidence>
<reference evidence="1 2" key="1">
    <citation type="journal article" date="2021" name="Elife">
        <title>Chloroplast acquisition without the gene transfer in kleptoplastic sea slugs, Plakobranchus ocellatus.</title>
        <authorList>
            <person name="Maeda T."/>
            <person name="Takahashi S."/>
            <person name="Yoshida T."/>
            <person name="Shimamura S."/>
            <person name="Takaki Y."/>
            <person name="Nagai Y."/>
            <person name="Toyoda A."/>
            <person name="Suzuki Y."/>
            <person name="Arimoto A."/>
            <person name="Ishii H."/>
            <person name="Satoh N."/>
            <person name="Nishiyama T."/>
            <person name="Hasebe M."/>
            <person name="Maruyama T."/>
            <person name="Minagawa J."/>
            <person name="Obokata J."/>
            <person name="Shigenobu S."/>
        </authorList>
    </citation>
    <scope>NUCLEOTIDE SEQUENCE [LARGE SCALE GENOMIC DNA]</scope>
</reference>
<accession>A0AAV4D7Z8</accession>
<dbReference type="EMBL" id="BLXT01007577">
    <property type="protein sequence ID" value="GFO40110.1"/>
    <property type="molecule type" value="Genomic_DNA"/>
</dbReference>